<dbReference type="OMA" id="RINEEYW"/>
<feature type="region of interest" description="Disordered" evidence="1">
    <location>
        <begin position="421"/>
        <end position="443"/>
    </location>
</feature>
<dbReference type="PANTHER" id="PTHR10773">
    <property type="entry name" value="DNA-DIRECTED RNA POLYMERASES I, II, AND III SUBUNIT RPABC2"/>
    <property type="match status" value="1"/>
</dbReference>
<name>B0WBN8_CULQU</name>
<feature type="compositionally biased region" description="Basic and acidic residues" evidence="1">
    <location>
        <begin position="69"/>
        <end position="79"/>
    </location>
</feature>
<dbReference type="PANTHER" id="PTHR10773:SF19">
    <property type="match status" value="1"/>
</dbReference>
<dbReference type="EMBL" id="DS231880">
    <property type="protein sequence ID" value="EDS42573.1"/>
    <property type="molecule type" value="Genomic_DNA"/>
</dbReference>
<evidence type="ECO:0000313" key="2">
    <source>
        <dbReference type="EMBL" id="EDS42573.1"/>
    </source>
</evidence>
<proteinExistence type="predicted"/>
<dbReference type="OrthoDB" id="6781302at2759"/>
<sequence length="683" mass="79026">MSTHLDFLRDYSTAQIPYEDHREPAASESVAVPAILPNPDVPNPAVPAVKRRRRQNKPRRDGPPSQVIKRKEAREKRIQKRGVVEEKCRNCYFGCPAKISDEQRQVLNAAYWAMKYSEQRAFVKAHTVQGKVKRRRVKGDPLGDEPADLKRAFTYKFYLADGGGELAAVCCAFFLGTLGYKNKSSTLIYRAHLPQKKVDRSGKRERPLFDAIWEDILSYAPRTYHKGAKYGPTALYLPTQLTVKIMHADFKIKQERKGGKACSYGFYYQVLNEMDVHFVEMDDFELPERPRPLSPAPPVQPTEAEVVSEVRELYQPPPTLPYYPVEYKPIVEPFPSDPYQMDYNFVPVKQEPQPEVVDYSDEEQDGDYPEEYLEQYSHSSGHEESEGILEEPKVEIIHEEYLGPYPQEPQPSQLINVAEPTKEPVKRKNVKRPAEPGVQALPEGYPPVKYPKRFIQRVSNKIKRRQSHPVMQTDCKCMFNCNAKLTQERRQRINEEYWSAGFCDQRMFVLAHTERHSVKRRRTKSEEKRKDCTYSYRLMDSSGQYHQVCAHFFLNTIGYEAKSSSIIYRAHQLELGEAIYDRRGRGREQTAREIELRESVDSDLLSYFAPEHVESGGALDLSATDLSRKKMHIEYLRRQAELGVAKPASLSYYYQRVKELKIVFAPKPEPKPRKRPKAENFPG</sequence>
<dbReference type="InParanoid" id="B0WBN8"/>
<feature type="region of interest" description="Disordered" evidence="1">
    <location>
        <begin position="21"/>
        <end position="79"/>
    </location>
</feature>
<dbReference type="VEuPathDB" id="VectorBase:CQUJHB013164"/>
<organism>
    <name type="scientific">Culex quinquefasciatus</name>
    <name type="common">Southern house mosquito</name>
    <name type="synonym">Culex pungens</name>
    <dbReference type="NCBI Taxonomy" id="7176"/>
    <lineage>
        <taxon>Eukaryota</taxon>
        <taxon>Metazoa</taxon>
        <taxon>Ecdysozoa</taxon>
        <taxon>Arthropoda</taxon>
        <taxon>Hexapoda</taxon>
        <taxon>Insecta</taxon>
        <taxon>Pterygota</taxon>
        <taxon>Neoptera</taxon>
        <taxon>Endopterygota</taxon>
        <taxon>Diptera</taxon>
        <taxon>Nematocera</taxon>
        <taxon>Culicoidea</taxon>
        <taxon>Culicidae</taxon>
        <taxon>Culicinae</taxon>
        <taxon>Culicini</taxon>
        <taxon>Culex</taxon>
        <taxon>Culex</taxon>
    </lineage>
</organism>
<keyword evidence="4" id="KW-1185">Reference proteome</keyword>
<accession>B0WBN8</accession>
<evidence type="ECO:0000256" key="1">
    <source>
        <dbReference type="SAM" id="MobiDB-lite"/>
    </source>
</evidence>
<dbReference type="HOGENOM" id="CLU_402946_0_0_1"/>
<reference evidence="2" key="1">
    <citation type="submission" date="2007-03" db="EMBL/GenBank/DDBJ databases">
        <title>Annotation of Culex pipiens quinquefasciatus.</title>
        <authorList>
            <consortium name="The Broad Institute Genome Sequencing Platform"/>
            <person name="Atkinson P.W."/>
            <person name="Hemingway J."/>
            <person name="Christensen B.M."/>
            <person name="Higgs S."/>
            <person name="Kodira C."/>
            <person name="Hannick L."/>
            <person name="Megy K."/>
            <person name="O'Leary S."/>
            <person name="Pearson M."/>
            <person name="Haas B.J."/>
            <person name="Mauceli E."/>
            <person name="Wortman J.R."/>
            <person name="Lee N.H."/>
            <person name="Guigo R."/>
            <person name="Stanke M."/>
            <person name="Alvarado L."/>
            <person name="Amedeo P."/>
            <person name="Antoine C.H."/>
            <person name="Arensburger P."/>
            <person name="Bidwell S.L."/>
            <person name="Crawford M."/>
            <person name="Camaro F."/>
            <person name="Devon K."/>
            <person name="Engels R."/>
            <person name="Hammond M."/>
            <person name="Howarth C."/>
            <person name="Koehrsen M."/>
            <person name="Lawson D."/>
            <person name="Montgomery P."/>
            <person name="Nene V."/>
            <person name="Nusbaum C."/>
            <person name="Puiu D."/>
            <person name="Romero-Severson J."/>
            <person name="Severson D.W."/>
            <person name="Shumway M."/>
            <person name="Sisk P."/>
            <person name="Stolte C."/>
            <person name="Zeng Q."/>
            <person name="Eisenstadt E."/>
            <person name="Fraser-Liggett C."/>
            <person name="Strausberg R."/>
            <person name="Galagan J."/>
            <person name="Birren B."/>
            <person name="Collins F.H."/>
        </authorList>
    </citation>
    <scope>NUCLEOTIDE SEQUENCE [LARGE SCALE GENOMIC DNA]</scope>
    <source>
        <strain evidence="2">JHB</strain>
    </source>
</reference>
<evidence type="ECO:0000313" key="4">
    <source>
        <dbReference type="Proteomes" id="UP000002320"/>
    </source>
</evidence>
<dbReference type="EnsemblMetazoa" id="CPIJ004363-RA">
    <property type="protein sequence ID" value="CPIJ004363-PA"/>
    <property type="gene ID" value="CPIJ004363"/>
</dbReference>
<reference evidence="3" key="2">
    <citation type="submission" date="2020-05" db="UniProtKB">
        <authorList>
            <consortium name="EnsemblMetazoa"/>
        </authorList>
    </citation>
    <scope>IDENTIFICATION</scope>
    <source>
        <strain evidence="3">JHB</strain>
    </source>
</reference>
<evidence type="ECO:0000313" key="3">
    <source>
        <dbReference type="EnsemblMetazoa" id="CPIJ004363-PA"/>
    </source>
</evidence>
<dbReference type="Proteomes" id="UP000002320">
    <property type="component" value="Unassembled WGS sequence"/>
</dbReference>
<dbReference type="KEGG" id="cqu:CpipJ_CPIJ004363"/>
<dbReference type="AlphaFoldDB" id="B0WBN8"/>
<dbReference type="VEuPathDB" id="VectorBase:CPIJ004363"/>
<gene>
    <name evidence="3" type="primary">6036018</name>
    <name evidence="2" type="ORF">CpipJ_CPIJ004363</name>
</gene>
<protein>
    <submittedName>
        <fullName evidence="2 3">Uncharacterized protein</fullName>
    </submittedName>
</protein>